<sequence>MIGRASPAGGESSLKGGGAGMITAQDVIQIVQATIQLLTLVVLITYCRELR</sequence>
<reference evidence="2" key="1">
    <citation type="submission" date="2016-11" db="EMBL/GenBank/DDBJ databases">
        <authorList>
            <person name="Varghese N."/>
            <person name="Submissions S."/>
        </authorList>
    </citation>
    <scope>NUCLEOTIDE SEQUENCE [LARGE SCALE GENOMIC DNA]</scope>
    <source>
        <strain evidence="2">DSM 16057</strain>
    </source>
</reference>
<name>A0A1M6J1E0_9FIRM</name>
<proteinExistence type="predicted"/>
<organism evidence="1 2">
    <name type="scientific">Desulfofundulus thermosubterraneus DSM 16057</name>
    <dbReference type="NCBI Taxonomy" id="1121432"/>
    <lineage>
        <taxon>Bacteria</taxon>
        <taxon>Bacillati</taxon>
        <taxon>Bacillota</taxon>
        <taxon>Clostridia</taxon>
        <taxon>Eubacteriales</taxon>
        <taxon>Peptococcaceae</taxon>
        <taxon>Desulfofundulus</taxon>
    </lineage>
</organism>
<keyword evidence="2" id="KW-1185">Reference proteome</keyword>
<evidence type="ECO:0000313" key="1">
    <source>
        <dbReference type="EMBL" id="SHJ40515.1"/>
    </source>
</evidence>
<dbReference type="Proteomes" id="UP000184529">
    <property type="component" value="Unassembled WGS sequence"/>
</dbReference>
<dbReference type="AlphaFoldDB" id="A0A1M6J1E0"/>
<gene>
    <name evidence="1" type="ORF">SAMN02745219_02485</name>
</gene>
<dbReference type="STRING" id="1121432.SAMN02745219_02485"/>
<protein>
    <submittedName>
        <fullName evidence="1">Uncharacterized protein</fullName>
    </submittedName>
</protein>
<dbReference type="EMBL" id="FQZM01000032">
    <property type="protein sequence ID" value="SHJ40515.1"/>
    <property type="molecule type" value="Genomic_DNA"/>
</dbReference>
<evidence type="ECO:0000313" key="2">
    <source>
        <dbReference type="Proteomes" id="UP000184529"/>
    </source>
</evidence>
<accession>A0A1M6J1E0</accession>